<evidence type="ECO:0000256" key="1">
    <source>
        <dbReference type="SAM" id="MobiDB-lite"/>
    </source>
</evidence>
<protein>
    <submittedName>
        <fullName evidence="2">Uncharacterized protein</fullName>
    </submittedName>
</protein>
<proteinExistence type="predicted"/>
<feature type="non-terminal residue" evidence="2">
    <location>
        <position position="1"/>
    </location>
</feature>
<feature type="region of interest" description="Disordered" evidence="1">
    <location>
        <begin position="105"/>
        <end position="124"/>
    </location>
</feature>
<reference evidence="2" key="1">
    <citation type="journal article" date="2023" name="IScience">
        <title>Live-bearing cockroach genome reveals convergent evolutionary mechanisms linked to viviparity in insects and beyond.</title>
        <authorList>
            <person name="Fouks B."/>
            <person name="Harrison M.C."/>
            <person name="Mikhailova A.A."/>
            <person name="Marchal E."/>
            <person name="English S."/>
            <person name="Carruthers M."/>
            <person name="Jennings E.C."/>
            <person name="Chiamaka E.L."/>
            <person name="Frigard R.A."/>
            <person name="Pippel M."/>
            <person name="Attardo G.M."/>
            <person name="Benoit J.B."/>
            <person name="Bornberg-Bauer E."/>
            <person name="Tobe S.S."/>
        </authorList>
    </citation>
    <scope>NUCLEOTIDE SEQUENCE</scope>
    <source>
        <strain evidence="2">Stay&amp;Tobe</strain>
    </source>
</reference>
<dbReference type="EMBL" id="JASPKZ010007272">
    <property type="protein sequence ID" value="KAJ9585432.1"/>
    <property type="molecule type" value="Genomic_DNA"/>
</dbReference>
<comment type="caution">
    <text evidence="2">The sequence shown here is derived from an EMBL/GenBank/DDBJ whole genome shotgun (WGS) entry which is preliminary data.</text>
</comment>
<reference evidence="2" key="2">
    <citation type="submission" date="2023-05" db="EMBL/GenBank/DDBJ databases">
        <authorList>
            <person name="Fouks B."/>
        </authorList>
    </citation>
    <scope>NUCLEOTIDE SEQUENCE</scope>
    <source>
        <strain evidence="2">Stay&amp;Tobe</strain>
        <tissue evidence="2">Testes</tissue>
    </source>
</reference>
<evidence type="ECO:0000313" key="3">
    <source>
        <dbReference type="Proteomes" id="UP001233999"/>
    </source>
</evidence>
<feature type="compositionally biased region" description="Polar residues" evidence="1">
    <location>
        <begin position="112"/>
        <end position="124"/>
    </location>
</feature>
<dbReference type="AlphaFoldDB" id="A0AAD8ED53"/>
<feature type="non-terminal residue" evidence="2">
    <location>
        <position position="134"/>
    </location>
</feature>
<sequence length="134" mass="15238">IPVFINMSSGSLSSIEALPYRREFEVVRLRRHSSRCGLTGGHASEGFVTFPAIRTKDLSSYFKLKLNQFDLFKVKFKFNVKYFKTNYNTCLIKQEACHRSRRSPASLRASGGTLSYRTSCRSSPTPRYSLIGLP</sequence>
<accession>A0AAD8ED53</accession>
<keyword evidence="3" id="KW-1185">Reference proteome</keyword>
<evidence type="ECO:0000313" key="2">
    <source>
        <dbReference type="EMBL" id="KAJ9585432.1"/>
    </source>
</evidence>
<organism evidence="2 3">
    <name type="scientific">Diploptera punctata</name>
    <name type="common">Pacific beetle cockroach</name>
    <dbReference type="NCBI Taxonomy" id="6984"/>
    <lineage>
        <taxon>Eukaryota</taxon>
        <taxon>Metazoa</taxon>
        <taxon>Ecdysozoa</taxon>
        <taxon>Arthropoda</taxon>
        <taxon>Hexapoda</taxon>
        <taxon>Insecta</taxon>
        <taxon>Pterygota</taxon>
        <taxon>Neoptera</taxon>
        <taxon>Polyneoptera</taxon>
        <taxon>Dictyoptera</taxon>
        <taxon>Blattodea</taxon>
        <taxon>Blaberoidea</taxon>
        <taxon>Blaberidae</taxon>
        <taxon>Diplopterinae</taxon>
        <taxon>Diploptera</taxon>
    </lineage>
</organism>
<dbReference type="Proteomes" id="UP001233999">
    <property type="component" value="Unassembled WGS sequence"/>
</dbReference>
<gene>
    <name evidence="2" type="ORF">L9F63_002779</name>
</gene>
<name>A0AAD8ED53_DIPPU</name>